<feature type="domain" description="Quinate/shikimate 5-dehydrogenase/glutamyl-tRNA reductase" evidence="1">
    <location>
        <begin position="139"/>
        <end position="226"/>
    </location>
</feature>
<proteinExistence type="predicted"/>
<dbReference type="AlphaFoldDB" id="G7WEU1"/>
<dbReference type="Pfam" id="PF21455">
    <property type="entry name" value="PylD_N"/>
    <property type="match status" value="1"/>
</dbReference>
<dbReference type="Proteomes" id="UP000006346">
    <property type="component" value="Chromosome"/>
</dbReference>
<evidence type="ECO:0000259" key="2">
    <source>
        <dbReference type="Pfam" id="PF21455"/>
    </source>
</evidence>
<dbReference type="Gene3D" id="3.40.50.12150">
    <property type="match status" value="1"/>
</dbReference>
<dbReference type="EMBL" id="CP003108">
    <property type="protein sequence ID" value="AET67270.1"/>
    <property type="molecule type" value="Genomic_DNA"/>
</dbReference>
<reference evidence="4" key="1">
    <citation type="submission" date="2011-11" db="EMBL/GenBank/DDBJ databases">
        <title>Complete sequence of Desulfosporosinus orientis DSM 765.</title>
        <authorList>
            <person name="Lucas S."/>
            <person name="Han J."/>
            <person name="Lapidus A."/>
            <person name="Cheng J.-F."/>
            <person name="Goodwin L."/>
            <person name="Pitluck S."/>
            <person name="Peters L."/>
            <person name="Ovchinnikova G."/>
            <person name="Teshima H."/>
            <person name="Detter J.C."/>
            <person name="Han C."/>
            <person name="Tapia R."/>
            <person name="Land M."/>
            <person name="Hauser L."/>
            <person name="Kyrpides N."/>
            <person name="Ivanova N."/>
            <person name="Pagani I."/>
            <person name="Pester M."/>
            <person name="Spring S."/>
            <person name="Ollivier B."/>
            <person name="Rattei T."/>
            <person name="Klenk H.-P."/>
            <person name="Wagner M."/>
            <person name="Loy A."/>
            <person name="Woyke T."/>
        </authorList>
    </citation>
    <scope>NUCLEOTIDE SEQUENCE [LARGE SCALE GENOMIC DNA]</scope>
    <source>
        <strain evidence="4">ATCC 19365 / DSM 765 / NCIMB 8382 / VKM B-1628</strain>
    </source>
</reference>
<reference evidence="3 4" key="2">
    <citation type="journal article" date="2012" name="J. Bacteriol.">
        <title>Complete genome sequences of Desulfosporosinus orientis DSM765T, Desulfosporosinus youngiae DSM17734T, Desulfosporosinus meridiei DSM13257T, and Desulfosporosinus acidiphilus DSM22704T.</title>
        <authorList>
            <person name="Pester M."/>
            <person name="Brambilla E."/>
            <person name="Alazard D."/>
            <person name="Rattei T."/>
            <person name="Weinmaier T."/>
            <person name="Han J."/>
            <person name="Lucas S."/>
            <person name="Lapidus A."/>
            <person name="Cheng J.F."/>
            <person name="Goodwin L."/>
            <person name="Pitluck S."/>
            <person name="Peters L."/>
            <person name="Ovchinnikova G."/>
            <person name="Teshima H."/>
            <person name="Detter J.C."/>
            <person name="Han C.S."/>
            <person name="Tapia R."/>
            <person name="Land M.L."/>
            <person name="Hauser L."/>
            <person name="Kyrpides N.C."/>
            <person name="Ivanova N.N."/>
            <person name="Pagani I."/>
            <person name="Huntmann M."/>
            <person name="Wei C.L."/>
            <person name="Davenport K.W."/>
            <person name="Daligault H."/>
            <person name="Chain P.S."/>
            <person name="Chen A."/>
            <person name="Mavromatis K."/>
            <person name="Markowitz V."/>
            <person name="Szeto E."/>
            <person name="Mikhailova N."/>
            <person name="Pati A."/>
            <person name="Wagner M."/>
            <person name="Woyke T."/>
            <person name="Ollivier B."/>
            <person name="Klenk H.P."/>
            <person name="Spring S."/>
            <person name="Loy A."/>
        </authorList>
    </citation>
    <scope>NUCLEOTIDE SEQUENCE [LARGE SCALE GENOMIC DNA]</scope>
    <source>
        <strain evidence="4">ATCC 19365 / DSM 765 / NCIMB 8382 / VKM B-1628</strain>
    </source>
</reference>
<dbReference type="InterPro" id="IPR036291">
    <property type="entry name" value="NAD(P)-bd_dom_sf"/>
</dbReference>
<dbReference type="KEGG" id="dor:Desor_1625"/>
<dbReference type="SUPFAM" id="SSF51735">
    <property type="entry name" value="NAD(P)-binding Rossmann-fold domains"/>
    <property type="match status" value="1"/>
</dbReference>
<evidence type="ECO:0000259" key="1">
    <source>
        <dbReference type="Pfam" id="PF01488"/>
    </source>
</evidence>
<dbReference type="Gene3D" id="3.40.50.720">
    <property type="entry name" value="NAD(P)-binding Rossmann-like Domain"/>
    <property type="match status" value="1"/>
</dbReference>
<accession>G7WEU1</accession>
<dbReference type="InterPro" id="IPR023914">
    <property type="entry name" value="Pyrrolys_PylD"/>
</dbReference>
<dbReference type="Pfam" id="PF01488">
    <property type="entry name" value="Shikimate_DH"/>
    <property type="match status" value="1"/>
</dbReference>
<dbReference type="HOGENOM" id="CLU_089249_0_0_9"/>
<evidence type="ECO:0000313" key="3">
    <source>
        <dbReference type="EMBL" id="AET67270.1"/>
    </source>
</evidence>
<feature type="domain" description="Pyrrolysine biosynthesis protein PylD N-terminal" evidence="2">
    <location>
        <begin position="9"/>
        <end position="123"/>
    </location>
</feature>
<keyword evidence="4" id="KW-1185">Reference proteome</keyword>
<gene>
    <name evidence="3" type="ordered locus">Desor_1625</name>
</gene>
<dbReference type="eggNOG" id="COG0373">
    <property type="taxonomic scope" value="Bacteria"/>
</dbReference>
<dbReference type="InterPro" id="IPR048757">
    <property type="entry name" value="PylD_N"/>
</dbReference>
<dbReference type="PATRIC" id="fig|768706.3.peg.1613"/>
<evidence type="ECO:0000313" key="4">
    <source>
        <dbReference type="Proteomes" id="UP000006346"/>
    </source>
</evidence>
<dbReference type="NCBIfam" id="TIGR03911">
    <property type="entry name" value="pyrrolys_PylD"/>
    <property type="match status" value="1"/>
</dbReference>
<sequence length="271" mass="28768">MTRLKHEDVAEISRQMSDYNSTLIQKTGCSLRELAAWAAGVHLDRELPQPKVAIIPMTCGQGIIEGFSQSVAGIVQFLGFSPVITESRDAGGVAEAIEGGAEIIFMADDDRFVAVNVKSGKVSDNGEATGKGYAMALEQMCRGLESKKALVIGAGPVGTGAAKALARSGAAVAVYDINPQMSKILADRLNKLGYNIMVETSLTDALNRYNLYFDACPAENVILTEHLKDDTMIAAPGIPLGVEAAGLELIADRLIHDPLQIGVATMMFDVL</sequence>
<organism evidence="3 4">
    <name type="scientific">Desulfosporosinus orientis (strain ATCC 19365 / DSM 765 / NCIMB 8382 / VKM B-1628 / Singapore I)</name>
    <name type="common">Desulfotomaculum orientis</name>
    <dbReference type="NCBI Taxonomy" id="768706"/>
    <lineage>
        <taxon>Bacteria</taxon>
        <taxon>Bacillati</taxon>
        <taxon>Bacillota</taxon>
        <taxon>Clostridia</taxon>
        <taxon>Eubacteriales</taxon>
        <taxon>Desulfitobacteriaceae</taxon>
        <taxon>Desulfosporosinus</taxon>
    </lineage>
</organism>
<dbReference type="OrthoDB" id="5418995at2"/>
<protein>
    <submittedName>
        <fullName evidence="3">Pyrrolysine biosynthesis protein PylD</fullName>
    </submittedName>
</protein>
<dbReference type="RefSeq" id="WP_014184089.1">
    <property type="nucleotide sequence ID" value="NC_016584.1"/>
</dbReference>
<dbReference type="InterPro" id="IPR006151">
    <property type="entry name" value="Shikm_DH/Glu-tRNA_Rdtase"/>
</dbReference>
<dbReference type="STRING" id="768706.Desor_1625"/>
<name>G7WEU1_DESOD</name>